<dbReference type="Pfam" id="PF13358">
    <property type="entry name" value="DDE_3"/>
    <property type="match status" value="1"/>
</dbReference>
<reference evidence="4" key="1">
    <citation type="submission" date="2019-08" db="EMBL/GenBank/DDBJ databases">
        <title>Limnoglobus roseus gen. nov., sp. nov., a novel freshwater planctomycete with a giant genome from the family Gemmataceae.</title>
        <authorList>
            <person name="Kulichevskaya I.S."/>
            <person name="Naumoff D.G."/>
            <person name="Miroshnikov K."/>
            <person name="Ivanova A."/>
            <person name="Philippov D.A."/>
            <person name="Hakobyan A."/>
            <person name="Rijpstra I.C."/>
            <person name="Sinninghe Damste J.S."/>
            <person name="Liesack W."/>
            <person name="Dedysh S.N."/>
        </authorList>
    </citation>
    <scope>NUCLEOTIDE SEQUENCE [LARGE SCALE GENOMIC DNA]</scope>
    <source>
        <strain evidence="4">PX52</strain>
    </source>
</reference>
<keyword evidence="4" id="KW-1185">Reference proteome</keyword>
<dbReference type="OrthoDB" id="266329at2"/>
<proteinExistence type="predicted"/>
<dbReference type="Gene3D" id="3.30.420.10">
    <property type="entry name" value="Ribonuclease H-like superfamily/Ribonuclease H"/>
    <property type="match status" value="1"/>
</dbReference>
<dbReference type="Proteomes" id="UP000324974">
    <property type="component" value="Chromosome"/>
</dbReference>
<dbReference type="KEGG" id="lrs:PX52LOC_03375"/>
<dbReference type="EMBL" id="CP042425">
    <property type="protein sequence ID" value="QEL16422.1"/>
    <property type="molecule type" value="Genomic_DNA"/>
</dbReference>
<gene>
    <name evidence="3" type="ORF">PX52LOC_03375</name>
</gene>
<dbReference type="GO" id="GO:0003676">
    <property type="term" value="F:nucleic acid binding"/>
    <property type="evidence" value="ECO:0007669"/>
    <property type="project" value="InterPro"/>
</dbReference>
<dbReference type="RefSeq" id="WP_149111160.1">
    <property type="nucleotide sequence ID" value="NZ_CP042425.1"/>
</dbReference>
<feature type="region of interest" description="Disordered" evidence="1">
    <location>
        <begin position="94"/>
        <end position="124"/>
    </location>
</feature>
<dbReference type="InterPro" id="IPR038717">
    <property type="entry name" value="Tc1-like_DDE_dom"/>
</dbReference>
<evidence type="ECO:0000313" key="3">
    <source>
        <dbReference type="EMBL" id="QEL16422.1"/>
    </source>
</evidence>
<feature type="region of interest" description="Disordered" evidence="1">
    <location>
        <begin position="46"/>
        <end position="65"/>
    </location>
</feature>
<feature type="region of interest" description="Disordered" evidence="1">
    <location>
        <begin position="235"/>
        <end position="274"/>
    </location>
</feature>
<evidence type="ECO:0000256" key="1">
    <source>
        <dbReference type="SAM" id="MobiDB-lite"/>
    </source>
</evidence>
<dbReference type="InterPro" id="IPR036397">
    <property type="entry name" value="RNaseH_sf"/>
</dbReference>
<evidence type="ECO:0000313" key="4">
    <source>
        <dbReference type="Proteomes" id="UP000324974"/>
    </source>
</evidence>
<sequence>MRASSADVRARVLADCDTGPGTRAIAIEYRASESWVRRVQQVRRGAGRITPVDPRRGPTPGRGAHADAIRPAVAAAPDATRAEYRRAVRAAPVPLGPRRPRAAAGKKSVRAGEPDRPDGAAARTAWRAGQPHLAPGKLVFVDATWASTRMARTHGRCPRLVMDVPHGHGKTTTFVPARRSDGMTAPVVIDGAVTGDVFVAYVEQPLVPALRPGDRVVMDNLACHKRAGVRVAVAAGVPPGPQPDRKGVRQAEGPTPGGDQADRAGRRGLPGRVIDDVRGRGVPQLLRLSRLFNRYTDSGTALVLR</sequence>
<dbReference type="AlphaFoldDB" id="A0A5C1AFB9"/>
<organism evidence="3 4">
    <name type="scientific">Limnoglobus roseus</name>
    <dbReference type="NCBI Taxonomy" id="2598579"/>
    <lineage>
        <taxon>Bacteria</taxon>
        <taxon>Pseudomonadati</taxon>
        <taxon>Planctomycetota</taxon>
        <taxon>Planctomycetia</taxon>
        <taxon>Gemmatales</taxon>
        <taxon>Gemmataceae</taxon>
        <taxon>Limnoglobus</taxon>
    </lineage>
</organism>
<feature type="domain" description="Tc1-like transposase DDE" evidence="2">
    <location>
        <begin position="138"/>
        <end position="235"/>
    </location>
</feature>
<dbReference type="InterPro" id="IPR009057">
    <property type="entry name" value="Homeodomain-like_sf"/>
</dbReference>
<evidence type="ECO:0000259" key="2">
    <source>
        <dbReference type="Pfam" id="PF13358"/>
    </source>
</evidence>
<dbReference type="SUPFAM" id="SSF46689">
    <property type="entry name" value="Homeodomain-like"/>
    <property type="match status" value="1"/>
</dbReference>
<protein>
    <submittedName>
        <fullName evidence="3">IS630 family transposase</fullName>
    </submittedName>
</protein>
<name>A0A5C1AFB9_9BACT</name>
<accession>A0A5C1AFB9</accession>